<evidence type="ECO:0000256" key="2">
    <source>
        <dbReference type="ARBA" id="ARBA00022737"/>
    </source>
</evidence>
<dbReference type="SMART" id="SM00369">
    <property type="entry name" value="LRR_TYP"/>
    <property type="match status" value="4"/>
</dbReference>
<dbReference type="OrthoDB" id="945133at2759"/>
<dbReference type="InterPro" id="IPR003591">
    <property type="entry name" value="Leu-rich_rpt_typical-subtyp"/>
</dbReference>
<dbReference type="InterPro" id="IPR002182">
    <property type="entry name" value="NB-ARC"/>
</dbReference>
<keyword evidence="7" id="KW-1185">Reference proteome</keyword>
<dbReference type="AlphaFoldDB" id="A0A1R3JXA0"/>
<proteinExistence type="predicted"/>
<reference evidence="6 7" key="1">
    <citation type="submission" date="2013-09" db="EMBL/GenBank/DDBJ databases">
        <title>Corchorus capsularis genome sequencing.</title>
        <authorList>
            <person name="Alam M."/>
            <person name="Haque M.S."/>
            <person name="Islam M.S."/>
            <person name="Emdad E.M."/>
            <person name="Islam M.M."/>
            <person name="Ahmed B."/>
            <person name="Halim A."/>
            <person name="Hossen Q.M.M."/>
            <person name="Hossain M.Z."/>
            <person name="Ahmed R."/>
            <person name="Khan M.M."/>
            <person name="Islam R."/>
            <person name="Rashid M.M."/>
            <person name="Khan S.A."/>
            <person name="Rahman M.S."/>
            <person name="Alam M."/>
        </authorList>
    </citation>
    <scope>NUCLEOTIDE SEQUENCE [LARGE SCALE GENOMIC DNA]</scope>
    <source>
        <strain evidence="7">cv. CVL-1</strain>
        <tissue evidence="6">Whole seedling</tissue>
    </source>
</reference>
<dbReference type="Gramene" id="OMO99488">
    <property type="protein sequence ID" value="OMO99488"/>
    <property type="gene ID" value="CCACVL1_03776"/>
</dbReference>
<dbReference type="Gene3D" id="1.10.10.10">
    <property type="entry name" value="Winged helix-like DNA-binding domain superfamily/Winged helix DNA-binding domain"/>
    <property type="match status" value="1"/>
</dbReference>
<dbReference type="InterPro" id="IPR036388">
    <property type="entry name" value="WH-like_DNA-bd_sf"/>
</dbReference>
<dbReference type="Pfam" id="PF00931">
    <property type="entry name" value="NB-ARC"/>
    <property type="match status" value="1"/>
</dbReference>
<dbReference type="InterPro" id="IPR027417">
    <property type="entry name" value="P-loop_NTPase"/>
</dbReference>
<dbReference type="Proteomes" id="UP000188268">
    <property type="component" value="Unassembled WGS sequence"/>
</dbReference>
<dbReference type="STRING" id="210143.A0A1R3JXA0"/>
<dbReference type="InterPro" id="IPR032675">
    <property type="entry name" value="LRR_dom_sf"/>
</dbReference>
<organism evidence="6 7">
    <name type="scientific">Corchorus capsularis</name>
    <name type="common">Jute</name>
    <dbReference type="NCBI Taxonomy" id="210143"/>
    <lineage>
        <taxon>Eukaryota</taxon>
        <taxon>Viridiplantae</taxon>
        <taxon>Streptophyta</taxon>
        <taxon>Embryophyta</taxon>
        <taxon>Tracheophyta</taxon>
        <taxon>Spermatophyta</taxon>
        <taxon>Magnoliopsida</taxon>
        <taxon>eudicotyledons</taxon>
        <taxon>Gunneridae</taxon>
        <taxon>Pentapetalae</taxon>
        <taxon>rosids</taxon>
        <taxon>malvids</taxon>
        <taxon>Malvales</taxon>
        <taxon>Malvaceae</taxon>
        <taxon>Grewioideae</taxon>
        <taxon>Apeibeae</taxon>
        <taxon>Corchorus</taxon>
    </lineage>
</organism>
<dbReference type="PRINTS" id="PR00364">
    <property type="entry name" value="DISEASERSIST"/>
</dbReference>
<accession>A0A1R3JXA0</accession>
<evidence type="ECO:0000259" key="4">
    <source>
        <dbReference type="Pfam" id="PF00931"/>
    </source>
</evidence>
<evidence type="ECO:0000313" key="7">
    <source>
        <dbReference type="Proteomes" id="UP000188268"/>
    </source>
</evidence>
<dbReference type="InterPro" id="IPR001611">
    <property type="entry name" value="Leu-rich_rpt"/>
</dbReference>
<keyword evidence="3" id="KW-0611">Plant defense</keyword>
<keyword evidence="1" id="KW-0433">Leucine-rich repeat</keyword>
<dbReference type="InterPro" id="IPR055414">
    <property type="entry name" value="LRR_R13L4/SHOC2-like"/>
</dbReference>
<feature type="domain" description="Disease resistance R13L4/SHOC-2-like LRR" evidence="5">
    <location>
        <begin position="989"/>
        <end position="1175"/>
    </location>
</feature>
<dbReference type="GO" id="GO:0006952">
    <property type="term" value="P:defense response"/>
    <property type="evidence" value="ECO:0007669"/>
    <property type="project" value="UniProtKB-KW"/>
</dbReference>
<name>A0A1R3JXA0_COCAP</name>
<dbReference type="PANTHER" id="PTHR36766">
    <property type="entry name" value="PLANT BROAD-SPECTRUM MILDEW RESISTANCE PROTEIN RPW8"/>
    <property type="match status" value="1"/>
</dbReference>
<sequence>MSQIELQISSSIFERMVNLANITFYISGNRKEPRNSMLLPANQDLTYLPDGLRYLRWDFCPLKSLPSNFCPSNLVELSLGFSNIEQLWNEDQDVAVVNLRKIDLRWCKNLRKIPNLLGATKLETLWCGGCESLVELPRMTHFISPKMLNLSDCPITKFPEIPTNLEGLSLAGTQILEVPSLIGSLKKLQSLDLRRTKIQNIPSNLVELSNLMELNLCSSNIEQLWNEDQDVAVVNLRKIDLPWCKNLRKIPVLSGAVKLENLWCGGCISLVELPHMTHLMSLKELDLSSCPITEFPEIPTNLEELSLAGTQIEKVPSSISRLHSLASLDVSNCKSLKSLSELPPFLKVLNAEDCTSLERVTFTNHEYVPEFNHEALINFCNCFNLNPDARDNIAAVSMIRIRSIAKRSAEKLLIKELDEDEWLFKRVLFHFHGPEVSNKFKNQNSRISLKLGSSTATTRKDVGSRNFKRSWHCYWSPLIRPNKANPLMPVSEHMFVLGGNAMVHRDMNYTEAIFHFRVGRRFGEEIGEEIQVENCGVHAFYVDGGSFTIMDVGSSIDFSSDECKRCSPDIQSSSPVGLQRQDFGGSMVEEDATSTSVDEPWLETETLPSLTLENLAEIISQPEEVPHQTGVAGVMTFERNVSKILECMAINAVSRIVVYGVCGVGKSRVLRALVDDPKIKREFDLIIWVTVSRNWSPTKIKHQIIHQLPSSSPNPEPSRVLKGNKFLLLLDDVWEWIDPQEIGVPDPSQYNGSIMILATRELQGIVERCCGLPLLIIITGRALSDETNVHVWEHAFNEFSVPGRNIKSRIDDLIELFKFSFHQLKSPSLKSCFLYCALVSQDQEINKSELIEHLITGGWSNAYSSPGHDMVDALLRASLLETNDDGSSIRVRDVLRDLALRILSPDTESRQFLLKNYPPQPLKLEEVLCRVTAGLTEPPTEEEWKQSKMMLLMDNNLSTLPHKPCCPKLLTLFLQRNYQLRVMPDLFFDDMPLLKILNLSKTRIKYLPGSISKLERLETLILRDCERLVKLHSQVGSLKLLQVLDVGGTEIIEFPKEIGNLTSLRHLEVSFYGSNTSSDQVKLPRELISSLQSLETLRISVYPGDNWWKKNVGSFVEEVSSLKKLTSLSIYLPQVESLQLFLQTSAAWKNETLREFKFVVGHDIKFNTSRIPQYLELNYGLMSGQCLRFVNSEKKIPDAIVTVLSRCSAFYLDHHLDISKLSEFGIGNLTKLKYCIISECPKLEAIVDCKDIGTETVS</sequence>
<dbReference type="Gene3D" id="3.40.50.300">
    <property type="entry name" value="P-loop containing nucleotide triphosphate hydrolases"/>
    <property type="match status" value="1"/>
</dbReference>
<dbReference type="Pfam" id="PF23598">
    <property type="entry name" value="LRR_14"/>
    <property type="match status" value="1"/>
</dbReference>
<keyword evidence="2" id="KW-0677">Repeat</keyword>
<protein>
    <submittedName>
        <fullName evidence="6">Disease resistance protein</fullName>
    </submittedName>
</protein>
<dbReference type="EMBL" id="AWWV01006862">
    <property type="protein sequence ID" value="OMO99488.1"/>
    <property type="molecule type" value="Genomic_DNA"/>
</dbReference>
<comment type="caution">
    <text evidence="6">The sequence shown here is derived from an EMBL/GenBank/DDBJ whole genome shotgun (WGS) entry which is preliminary data.</text>
</comment>
<dbReference type="OMA" id="HISLLNM"/>
<evidence type="ECO:0000259" key="5">
    <source>
        <dbReference type="Pfam" id="PF23598"/>
    </source>
</evidence>
<evidence type="ECO:0000256" key="3">
    <source>
        <dbReference type="ARBA" id="ARBA00022821"/>
    </source>
</evidence>
<dbReference type="GO" id="GO:0043531">
    <property type="term" value="F:ADP binding"/>
    <property type="evidence" value="ECO:0007669"/>
    <property type="project" value="InterPro"/>
</dbReference>
<dbReference type="SUPFAM" id="SSF52058">
    <property type="entry name" value="L domain-like"/>
    <property type="match status" value="2"/>
</dbReference>
<dbReference type="Pfam" id="PF00560">
    <property type="entry name" value="LRR_1"/>
    <property type="match status" value="1"/>
</dbReference>
<dbReference type="Gene3D" id="3.80.10.10">
    <property type="entry name" value="Ribonuclease Inhibitor"/>
    <property type="match status" value="3"/>
</dbReference>
<evidence type="ECO:0000256" key="1">
    <source>
        <dbReference type="ARBA" id="ARBA00022614"/>
    </source>
</evidence>
<evidence type="ECO:0000313" key="6">
    <source>
        <dbReference type="EMBL" id="OMO99488.1"/>
    </source>
</evidence>
<dbReference type="PROSITE" id="PS51450">
    <property type="entry name" value="LRR"/>
    <property type="match status" value="1"/>
</dbReference>
<feature type="domain" description="NB-ARC" evidence="4">
    <location>
        <begin position="639"/>
        <end position="761"/>
    </location>
</feature>
<gene>
    <name evidence="6" type="ORF">CCACVL1_03776</name>
</gene>
<dbReference type="SUPFAM" id="SSF52540">
    <property type="entry name" value="P-loop containing nucleoside triphosphate hydrolases"/>
    <property type="match status" value="1"/>
</dbReference>
<dbReference type="PANTHER" id="PTHR36766:SF64">
    <property type="entry name" value="OS12G0206100 PROTEIN"/>
    <property type="match status" value="1"/>
</dbReference>